<sequence length="760" mass="81643">MADASTATANSASRRVHPEGMDQEAGLLAQLAEVPLASKAWIRPLQGNDALISVRSLSHPQFKSHLALIKFVILPVQVQYSQRNLAANAQRKYTVPYMFPASSGEAVPGFPMELKDVLLFSPSPSGKRTLVVRAGKEGTSVVLEIWGSQSLIRELHVPTKVHGSVFNDGWFSAGASWDPQEQRIAYVAEAPADVETPEWGGIFEAATDGNSSEGPKEEKGAAPKSWRGLGEWQEDWGELYTGKKAPALFVLDLGSWKVQGLKGTPPESSVGQPVWSPTGEDLVYVAWPHRAPNLPTLPGRLGIAEETRKLTPGLVSALSPRFCPEGKTLLFMSHEAAATTGTHAATAALHTLNWPPSGGKEPAPKLLTGVVQSPGSDTAAFPGIYATSLPEQPFLDGRFALVNTQWGNRSEIAAVDLSSGDVTALSQQECWPGSWALLGCHAGWIVASASAPNRVPDIIVAKLGPGQDISALTWRQLALGQQPPAGSPLLSLGSLQVHKREFTGTDGVAFDATLILGRPQEKAPGILFLHGGPHTAYPAGYMHSLAFLASLGYNLVVPNYRGSTGYGEDSIQSLPGYIGTNDIADCMTALDAAVSEGLVDGGRVAVIGGSHGGFLTGNLVGQHPERFRCGVLRNPVMDISLMVQLSDIPDWCYVEAWGSKDGLKRAAVKPTAEDIERFRQVSPIAHVDKVTAPLLFMLGAKDRRVPLVDAQQYVKALRAREGAPDARIWVFPEDTHSLDKPQTDYEQWLNVAWWLKQHMG</sequence>
<evidence type="ECO:0000313" key="13">
    <source>
        <dbReference type="Proteomes" id="UP000007264"/>
    </source>
</evidence>
<feature type="region of interest" description="Disordered" evidence="9">
    <location>
        <begin position="206"/>
        <end position="225"/>
    </location>
</feature>
<evidence type="ECO:0000256" key="7">
    <source>
        <dbReference type="ARBA" id="ARBA00022490"/>
    </source>
</evidence>
<evidence type="ECO:0000256" key="9">
    <source>
        <dbReference type="SAM" id="MobiDB-lite"/>
    </source>
</evidence>
<reference evidence="12 13" key="1">
    <citation type="journal article" date="2012" name="Genome Biol.">
        <title>The genome of the polar eukaryotic microalga coccomyxa subellipsoidea reveals traits of cold adaptation.</title>
        <authorList>
            <person name="Blanc G."/>
            <person name="Agarkova I."/>
            <person name="Grimwood J."/>
            <person name="Kuo A."/>
            <person name="Brueggeman A."/>
            <person name="Dunigan D."/>
            <person name="Gurnon J."/>
            <person name="Ladunga I."/>
            <person name="Lindquist E."/>
            <person name="Lucas S."/>
            <person name="Pangilinan J."/>
            <person name="Proschold T."/>
            <person name="Salamov A."/>
            <person name="Schmutz J."/>
            <person name="Weeks D."/>
            <person name="Yamada T."/>
            <person name="Claverie J.M."/>
            <person name="Grigoriev I."/>
            <person name="Van Etten J."/>
            <person name="Lomsadze A."/>
            <person name="Borodovsky M."/>
        </authorList>
    </citation>
    <scope>NUCLEOTIDE SEQUENCE [LARGE SCALE GENOMIC DNA]</scope>
    <source>
        <strain evidence="12 13">C-169</strain>
    </source>
</reference>
<dbReference type="SUPFAM" id="SSF82171">
    <property type="entry name" value="DPP6 N-terminal domain-like"/>
    <property type="match status" value="1"/>
</dbReference>
<keyword evidence="8" id="KW-0378">Hydrolase</keyword>
<dbReference type="MEROPS" id="S09.004"/>
<dbReference type="GO" id="GO:0005737">
    <property type="term" value="C:cytoplasm"/>
    <property type="evidence" value="ECO:0007669"/>
    <property type="project" value="UniProtKB-SubCell"/>
</dbReference>
<evidence type="ECO:0000259" key="10">
    <source>
        <dbReference type="Pfam" id="PF00326"/>
    </source>
</evidence>
<evidence type="ECO:0000313" key="12">
    <source>
        <dbReference type="EMBL" id="EIE20682.1"/>
    </source>
</evidence>
<dbReference type="KEGG" id="csl:COCSUDRAFT_43626"/>
<evidence type="ECO:0000256" key="6">
    <source>
        <dbReference type="ARBA" id="ARBA00018421"/>
    </source>
</evidence>
<dbReference type="OrthoDB" id="416344at2759"/>
<dbReference type="EC" id="3.4.19.1" evidence="5"/>
<gene>
    <name evidence="12" type="ORF">COCSUDRAFT_43626</name>
</gene>
<dbReference type="eggNOG" id="KOG2100">
    <property type="taxonomic scope" value="Eukaryota"/>
</dbReference>
<dbReference type="Pfam" id="PF19283">
    <property type="entry name" value="APEH_N"/>
    <property type="match status" value="2"/>
</dbReference>
<dbReference type="SUPFAM" id="SSF53474">
    <property type="entry name" value="alpha/beta-Hydrolases"/>
    <property type="match status" value="1"/>
</dbReference>
<dbReference type="Proteomes" id="UP000007264">
    <property type="component" value="Unassembled WGS sequence"/>
</dbReference>
<dbReference type="InterPro" id="IPR001375">
    <property type="entry name" value="Peptidase_S9_cat"/>
</dbReference>
<organism evidence="12 13">
    <name type="scientific">Coccomyxa subellipsoidea (strain C-169)</name>
    <name type="common">Green microalga</name>
    <dbReference type="NCBI Taxonomy" id="574566"/>
    <lineage>
        <taxon>Eukaryota</taxon>
        <taxon>Viridiplantae</taxon>
        <taxon>Chlorophyta</taxon>
        <taxon>core chlorophytes</taxon>
        <taxon>Trebouxiophyceae</taxon>
        <taxon>Trebouxiophyceae incertae sedis</taxon>
        <taxon>Coccomyxaceae</taxon>
        <taxon>Coccomyxa</taxon>
        <taxon>Coccomyxa subellipsoidea</taxon>
    </lineage>
</organism>
<dbReference type="InterPro" id="IPR011042">
    <property type="entry name" value="6-blade_b-propeller_TolB-like"/>
</dbReference>
<name>I0YQL3_COCSC</name>
<dbReference type="Gene3D" id="2.120.10.30">
    <property type="entry name" value="TolB, C-terminal domain"/>
    <property type="match status" value="1"/>
</dbReference>
<dbReference type="Pfam" id="PF00326">
    <property type="entry name" value="Peptidase_S9"/>
    <property type="match status" value="1"/>
</dbReference>
<dbReference type="GO" id="GO:0006508">
    <property type="term" value="P:proteolysis"/>
    <property type="evidence" value="ECO:0007669"/>
    <property type="project" value="InterPro"/>
</dbReference>
<proteinExistence type="inferred from homology"/>
<evidence type="ECO:0000256" key="1">
    <source>
        <dbReference type="ARBA" id="ARBA00000721"/>
    </source>
</evidence>
<feature type="domain" description="Acylamino-acid-releasing enzyme N-terminal" evidence="11">
    <location>
        <begin position="306"/>
        <end position="482"/>
    </location>
</feature>
<dbReference type="PANTHER" id="PTHR42776">
    <property type="entry name" value="SERINE PEPTIDASE S9 FAMILY MEMBER"/>
    <property type="match status" value="1"/>
</dbReference>
<dbReference type="GO" id="GO:0004252">
    <property type="term" value="F:serine-type endopeptidase activity"/>
    <property type="evidence" value="ECO:0007669"/>
    <property type="project" value="TreeGrafter"/>
</dbReference>
<dbReference type="EMBL" id="AGSI01000014">
    <property type="protein sequence ID" value="EIE20682.1"/>
    <property type="molecule type" value="Genomic_DNA"/>
</dbReference>
<evidence type="ECO:0000259" key="11">
    <source>
        <dbReference type="Pfam" id="PF19283"/>
    </source>
</evidence>
<feature type="domain" description="Peptidase S9 prolyl oligopeptidase catalytic" evidence="10">
    <location>
        <begin position="541"/>
        <end position="760"/>
    </location>
</feature>
<dbReference type="GO" id="GO:0008242">
    <property type="term" value="F:omega peptidase activity"/>
    <property type="evidence" value="ECO:0007669"/>
    <property type="project" value="UniProtKB-EC"/>
</dbReference>
<dbReference type="RefSeq" id="XP_005645226.1">
    <property type="nucleotide sequence ID" value="XM_005645169.1"/>
</dbReference>
<dbReference type="PANTHER" id="PTHR42776:SF4">
    <property type="entry name" value="ACYLAMINO-ACID-RELEASING ENZYME"/>
    <property type="match status" value="1"/>
</dbReference>
<evidence type="ECO:0000256" key="8">
    <source>
        <dbReference type="ARBA" id="ARBA00022801"/>
    </source>
</evidence>
<dbReference type="InterPro" id="IPR029058">
    <property type="entry name" value="AB_hydrolase_fold"/>
</dbReference>
<accession>I0YQL3</accession>
<evidence type="ECO:0000256" key="3">
    <source>
        <dbReference type="ARBA" id="ARBA00010040"/>
    </source>
</evidence>
<dbReference type="STRING" id="574566.I0YQL3"/>
<protein>
    <recommendedName>
        <fullName evidence="6">Acylamino-acid-releasing enzyme</fullName>
        <ecNumber evidence="5">3.4.19.1</ecNumber>
    </recommendedName>
</protein>
<keyword evidence="7" id="KW-0963">Cytoplasm</keyword>
<dbReference type="GeneID" id="17038661"/>
<comment type="similarity">
    <text evidence="3">Belongs to the peptidase S9C family.</text>
</comment>
<comment type="caution">
    <text evidence="12">The sequence shown here is derived from an EMBL/GenBank/DDBJ whole genome shotgun (WGS) entry which is preliminary data.</text>
</comment>
<evidence type="ECO:0000256" key="4">
    <source>
        <dbReference type="ARBA" id="ARBA00011881"/>
    </source>
</evidence>
<comment type="subunit">
    <text evidence="4">Homotetramer.</text>
</comment>
<comment type="catalytic activity">
    <reaction evidence="1">
        <text>Cleavage of an N-acetyl or N-formyl amino acid from the N-terminus of a polypeptide.</text>
        <dbReference type="EC" id="3.4.19.1"/>
    </reaction>
</comment>
<dbReference type="InterPro" id="IPR045550">
    <property type="entry name" value="AARE_N"/>
</dbReference>
<dbReference type="AlphaFoldDB" id="I0YQL3"/>
<keyword evidence="13" id="KW-1185">Reference proteome</keyword>
<evidence type="ECO:0000256" key="5">
    <source>
        <dbReference type="ARBA" id="ARBA00012917"/>
    </source>
</evidence>
<evidence type="ECO:0000256" key="2">
    <source>
        <dbReference type="ARBA" id="ARBA00004496"/>
    </source>
</evidence>
<dbReference type="Gene3D" id="3.40.50.1820">
    <property type="entry name" value="alpha/beta hydrolase"/>
    <property type="match status" value="1"/>
</dbReference>
<feature type="domain" description="Acylamino-acid-releasing enzyme N-terminal" evidence="11">
    <location>
        <begin position="33"/>
        <end position="304"/>
    </location>
</feature>
<comment type="subcellular location">
    <subcellularLocation>
        <location evidence="2">Cytoplasm</location>
    </subcellularLocation>
</comment>